<dbReference type="EMBL" id="CAADFK010000240">
    <property type="protein sequence ID" value="VFK21159.1"/>
    <property type="molecule type" value="Genomic_DNA"/>
</dbReference>
<gene>
    <name evidence="3" type="ORF">BECKLPF1236B_GA0070989_12401</name>
</gene>
<reference evidence="3" key="1">
    <citation type="submission" date="2019-02" db="EMBL/GenBank/DDBJ databases">
        <authorList>
            <person name="Gruber-Vodicka R. H."/>
            <person name="Seah K. B. B."/>
        </authorList>
    </citation>
    <scope>NUCLEOTIDE SEQUENCE</scope>
    <source>
        <strain evidence="3">BECK_S313</strain>
    </source>
</reference>
<feature type="coiled-coil region" evidence="1">
    <location>
        <begin position="155"/>
        <end position="205"/>
    </location>
</feature>
<name>A0A450WW00_9GAMM</name>
<protein>
    <submittedName>
        <fullName evidence="3">Uncharacterized protein</fullName>
    </submittedName>
</protein>
<feature type="transmembrane region" description="Helical" evidence="2">
    <location>
        <begin position="27"/>
        <end position="48"/>
    </location>
</feature>
<keyword evidence="2" id="KW-0812">Transmembrane</keyword>
<sequence length="345" mass="38679">MWKDLAVRFCRLWKDLPPQARVGVTDFAPLLIFWSLWILGFSITFFIGPNCFGYGLFLGSAGSAGYLFTLVIFAILGNNSRTDSESSPRIVTALTVGAAVIFTVHALGIEPHSAFGSSSGIPIDDSETDSLITSRLFPLMSMVLIVLLAVVALIANRVEHARDAAEKAKTEAEKVSDKGEVLALVSRLLERMQTAKYESENLRNRAEKLWNEAKRTSNEENQNTADILRRSAMVLEQMADFFSSLHQWILDPHLISTNNLPERIIIFENTYELLLEKLSDRNNMTEAVLNHRGALRVHHCEPAVYLLGRLLQSIRAPHFSANFSPQELDKISNILRDVRKKLGEL</sequence>
<keyword evidence="2" id="KW-0472">Membrane</keyword>
<accession>A0A450WW00</accession>
<feature type="transmembrane region" description="Helical" evidence="2">
    <location>
        <begin position="90"/>
        <end position="109"/>
    </location>
</feature>
<feature type="transmembrane region" description="Helical" evidence="2">
    <location>
        <begin position="54"/>
        <end position="78"/>
    </location>
</feature>
<evidence type="ECO:0000256" key="1">
    <source>
        <dbReference type="SAM" id="Coils"/>
    </source>
</evidence>
<evidence type="ECO:0000313" key="3">
    <source>
        <dbReference type="EMBL" id="VFK21159.1"/>
    </source>
</evidence>
<keyword evidence="1" id="KW-0175">Coiled coil</keyword>
<keyword evidence="2" id="KW-1133">Transmembrane helix</keyword>
<proteinExistence type="predicted"/>
<dbReference type="AlphaFoldDB" id="A0A450WW00"/>
<feature type="transmembrane region" description="Helical" evidence="2">
    <location>
        <begin position="136"/>
        <end position="155"/>
    </location>
</feature>
<organism evidence="3">
    <name type="scientific">Candidatus Kentrum sp. LPFa</name>
    <dbReference type="NCBI Taxonomy" id="2126335"/>
    <lineage>
        <taxon>Bacteria</taxon>
        <taxon>Pseudomonadati</taxon>
        <taxon>Pseudomonadota</taxon>
        <taxon>Gammaproteobacteria</taxon>
        <taxon>Candidatus Kentrum</taxon>
    </lineage>
</organism>
<evidence type="ECO:0000256" key="2">
    <source>
        <dbReference type="SAM" id="Phobius"/>
    </source>
</evidence>